<feature type="transmembrane region" description="Helical" evidence="1">
    <location>
        <begin position="115"/>
        <end position="134"/>
    </location>
</feature>
<dbReference type="RefSeq" id="WP_092506370.1">
    <property type="nucleotide sequence ID" value="NZ_LT629695.1"/>
</dbReference>
<keyword evidence="3" id="KW-1185">Reference proteome</keyword>
<dbReference type="EMBL" id="LT629695">
    <property type="protein sequence ID" value="SDH96791.1"/>
    <property type="molecule type" value="Genomic_DNA"/>
</dbReference>
<dbReference type="InterPro" id="IPR049713">
    <property type="entry name" value="Pr6Pr-like"/>
</dbReference>
<feature type="transmembrane region" description="Helical" evidence="1">
    <location>
        <begin position="48"/>
        <end position="71"/>
    </location>
</feature>
<keyword evidence="1" id="KW-0812">Transmembrane</keyword>
<dbReference type="AlphaFoldDB" id="A0A1G8GR99"/>
<dbReference type="STRING" id="399736.SAMN04489720_3033"/>
<evidence type="ECO:0000313" key="3">
    <source>
        <dbReference type="Proteomes" id="UP000198822"/>
    </source>
</evidence>
<feature type="transmembrane region" description="Helical" evidence="1">
    <location>
        <begin position="186"/>
        <end position="207"/>
    </location>
</feature>
<sequence>MTSHAAASSTSRTLAIVLRLGGATLSMFAMLYQLFAIHIPAGYSVVNFFVYFTNLSNIMISVVFVVSAIRLINGRTDPSSTDVAIRGGIVVYIAFVGLVFNTLLTDADLGDLLPWVNGIMHFLLPVLGIVDWILWPPRRRLPLSVVGWWMIWPAFYAIFSVVRGAIDGFYPYPFFNPAASGGYGGVALLCLAMVVGFLVLAFGVRAIGNWLSARRWQDEAEETPEDTVAGLA</sequence>
<dbReference type="NCBIfam" id="NF038065">
    <property type="entry name" value="Pr6Pr"/>
    <property type="match status" value="1"/>
</dbReference>
<keyword evidence="1" id="KW-0472">Membrane</keyword>
<gene>
    <name evidence="2" type="ORF">SAMN04489720_3033</name>
</gene>
<reference evidence="3" key="1">
    <citation type="submission" date="2016-10" db="EMBL/GenBank/DDBJ databases">
        <authorList>
            <person name="Varghese N."/>
            <person name="Submissions S."/>
        </authorList>
    </citation>
    <scope>NUCLEOTIDE SEQUENCE [LARGE SCALE GENOMIC DNA]</scope>
    <source>
        <strain evidence="3">DSM 22002</strain>
    </source>
</reference>
<evidence type="ECO:0000256" key="1">
    <source>
        <dbReference type="SAM" id="Phobius"/>
    </source>
</evidence>
<organism evidence="2 3">
    <name type="scientific">Agrococcus jejuensis</name>
    <dbReference type="NCBI Taxonomy" id="399736"/>
    <lineage>
        <taxon>Bacteria</taxon>
        <taxon>Bacillati</taxon>
        <taxon>Actinomycetota</taxon>
        <taxon>Actinomycetes</taxon>
        <taxon>Micrococcales</taxon>
        <taxon>Microbacteriaceae</taxon>
        <taxon>Agrococcus</taxon>
    </lineage>
</organism>
<feature type="transmembrane region" description="Helical" evidence="1">
    <location>
        <begin position="83"/>
        <end position="103"/>
    </location>
</feature>
<evidence type="ECO:0000313" key="2">
    <source>
        <dbReference type="EMBL" id="SDH96791.1"/>
    </source>
</evidence>
<feature type="transmembrane region" description="Helical" evidence="1">
    <location>
        <begin position="146"/>
        <end position="166"/>
    </location>
</feature>
<dbReference type="OrthoDB" id="9809977at2"/>
<feature type="transmembrane region" description="Helical" evidence="1">
    <location>
        <begin position="16"/>
        <end position="36"/>
    </location>
</feature>
<dbReference type="Proteomes" id="UP000198822">
    <property type="component" value="Chromosome I"/>
</dbReference>
<protein>
    <recommendedName>
        <fullName evidence="4">FAR-17a/AIG1-like protein</fullName>
    </recommendedName>
</protein>
<name>A0A1G8GR99_9MICO</name>
<keyword evidence="1" id="KW-1133">Transmembrane helix</keyword>
<proteinExistence type="predicted"/>
<accession>A0A1G8GR99</accession>
<evidence type="ECO:0008006" key="4">
    <source>
        <dbReference type="Google" id="ProtNLM"/>
    </source>
</evidence>